<keyword evidence="5" id="KW-1185">Reference proteome</keyword>
<evidence type="ECO:0000256" key="1">
    <source>
        <dbReference type="ARBA" id="ARBA00023125"/>
    </source>
</evidence>
<accession>A0A562JEG4</accession>
<evidence type="ECO:0000256" key="2">
    <source>
        <dbReference type="PROSITE-ProRule" id="PRU00335"/>
    </source>
</evidence>
<sequence length="198" mass="22743">MEKKPTNRDLQALETEKKVTDMAMRLVREHGYDRVTISQICKACGVAKGTFYSYFTSKKDILIKLTSRFNKELSQLFIYDENLDSVTLYQNAVTSYLNYVSKDGHAFTKSYVKALIDEELATEENISLELQQNFIDKVVCKGLRDGDFQLNMSCADFFALFRATLIGVLTQWSMSKESEELIVLGQRVLFPLINLMKK</sequence>
<dbReference type="InterPro" id="IPR023772">
    <property type="entry name" value="DNA-bd_HTH_TetR-type_CS"/>
</dbReference>
<name>A0A562JEG4_9FIRM</name>
<protein>
    <submittedName>
        <fullName evidence="4">TetR family transcriptional regulator</fullName>
    </submittedName>
</protein>
<dbReference type="RefSeq" id="WP_170226125.1">
    <property type="nucleotide sequence ID" value="NZ_JAYFNS010000016.1"/>
</dbReference>
<reference evidence="4 5" key="1">
    <citation type="submission" date="2019-07" db="EMBL/GenBank/DDBJ databases">
        <title>Genomic Encyclopedia of Type Strains, Phase I: the one thousand microbial genomes (KMG-I) project.</title>
        <authorList>
            <person name="Kyrpides N."/>
        </authorList>
    </citation>
    <scope>NUCLEOTIDE SEQUENCE [LARGE SCALE GENOMIC DNA]</scope>
    <source>
        <strain evidence="4 5">DSM 13558</strain>
    </source>
</reference>
<dbReference type="AlphaFoldDB" id="A0A562JEG4"/>
<dbReference type="PROSITE" id="PS50977">
    <property type="entry name" value="HTH_TETR_2"/>
    <property type="match status" value="1"/>
</dbReference>
<dbReference type="PANTHER" id="PTHR43479">
    <property type="entry name" value="ACREF/ENVCD OPERON REPRESSOR-RELATED"/>
    <property type="match status" value="1"/>
</dbReference>
<feature type="domain" description="HTH tetR-type" evidence="3">
    <location>
        <begin position="13"/>
        <end position="73"/>
    </location>
</feature>
<dbReference type="EMBL" id="VLKH01000003">
    <property type="protein sequence ID" value="TWH81577.1"/>
    <property type="molecule type" value="Genomic_DNA"/>
</dbReference>
<comment type="caution">
    <text evidence="4">The sequence shown here is derived from an EMBL/GenBank/DDBJ whole genome shotgun (WGS) entry which is preliminary data.</text>
</comment>
<dbReference type="InterPro" id="IPR050624">
    <property type="entry name" value="HTH-type_Tx_Regulator"/>
</dbReference>
<dbReference type="Proteomes" id="UP000315343">
    <property type="component" value="Unassembled WGS sequence"/>
</dbReference>
<dbReference type="InterPro" id="IPR001647">
    <property type="entry name" value="HTH_TetR"/>
</dbReference>
<organism evidence="4 5">
    <name type="scientific">Sedimentibacter saalensis</name>
    <dbReference type="NCBI Taxonomy" id="130788"/>
    <lineage>
        <taxon>Bacteria</taxon>
        <taxon>Bacillati</taxon>
        <taxon>Bacillota</taxon>
        <taxon>Tissierellia</taxon>
        <taxon>Sedimentibacter</taxon>
    </lineage>
</organism>
<dbReference type="InterPro" id="IPR009057">
    <property type="entry name" value="Homeodomain-like_sf"/>
</dbReference>
<evidence type="ECO:0000259" key="3">
    <source>
        <dbReference type="PROSITE" id="PS50977"/>
    </source>
</evidence>
<gene>
    <name evidence="4" type="ORF">LY60_01330</name>
</gene>
<dbReference type="PRINTS" id="PR00455">
    <property type="entry name" value="HTHTETR"/>
</dbReference>
<proteinExistence type="predicted"/>
<dbReference type="PANTHER" id="PTHR43479:SF11">
    <property type="entry name" value="ACREF_ENVCD OPERON REPRESSOR-RELATED"/>
    <property type="match status" value="1"/>
</dbReference>
<dbReference type="SUPFAM" id="SSF46689">
    <property type="entry name" value="Homeodomain-like"/>
    <property type="match status" value="1"/>
</dbReference>
<dbReference type="Gene3D" id="1.10.357.10">
    <property type="entry name" value="Tetracycline Repressor, domain 2"/>
    <property type="match status" value="1"/>
</dbReference>
<dbReference type="GO" id="GO:0003677">
    <property type="term" value="F:DNA binding"/>
    <property type="evidence" value="ECO:0007669"/>
    <property type="project" value="UniProtKB-UniRule"/>
</dbReference>
<evidence type="ECO:0000313" key="5">
    <source>
        <dbReference type="Proteomes" id="UP000315343"/>
    </source>
</evidence>
<feature type="DNA-binding region" description="H-T-H motif" evidence="2">
    <location>
        <begin position="36"/>
        <end position="55"/>
    </location>
</feature>
<evidence type="ECO:0000313" key="4">
    <source>
        <dbReference type="EMBL" id="TWH81577.1"/>
    </source>
</evidence>
<dbReference type="Pfam" id="PF00440">
    <property type="entry name" value="TetR_N"/>
    <property type="match status" value="1"/>
</dbReference>
<keyword evidence="1 2" id="KW-0238">DNA-binding</keyword>
<dbReference type="PROSITE" id="PS01081">
    <property type="entry name" value="HTH_TETR_1"/>
    <property type="match status" value="1"/>
</dbReference>